<dbReference type="Proteomes" id="UP000761534">
    <property type="component" value="Unassembled WGS sequence"/>
</dbReference>
<dbReference type="OrthoDB" id="200660at2759"/>
<reference evidence="7" key="1">
    <citation type="journal article" date="2019" name="G3 (Bethesda)">
        <title>Genome Assemblies of Two Rare Opportunistic Yeast Pathogens: Diutina rugosa (syn. Candida rugosa) and Trichomonascus ciferrii (syn. Candida ciferrii).</title>
        <authorList>
            <person name="Mixao V."/>
            <person name="Saus E."/>
            <person name="Hansen A.P."/>
            <person name="Lass-Florl C."/>
            <person name="Gabaldon T."/>
        </authorList>
    </citation>
    <scope>NUCLEOTIDE SEQUENCE</scope>
    <source>
        <strain evidence="7">CBS 4856</strain>
    </source>
</reference>
<keyword evidence="3" id="KW-0498">Mitosis</keyword>
<comment type="subcellular location">
    <subcellularLocation>
        <location evidence="1">Nucleus</location>
    </subcellularLocation>
</comment>
<dbReference type="Gene3D" id="1.25.10.10">
    <property type="entry name" value="Leucine-rich Repeat Variant"/>
    <property type="match status" value="1"/>
</dbReference>
<keyword evidence="2" id="KW-0132">Cell division</keyword>
<evidence type="ECO:0000256" key="3">
    <source>
        <dbReference type="ARBA" id="ARBA00022776"/>
    </source>
</evidence>
<dbReference type="SUPFAM" id="SSF48371">
    <property type="entry name" value="ARM repeat"/>
    <property type="match status" value="1"/>
</dbReference>
<keyword evidence="5" id="KW-0131">Cell cycle</keyword>
<dbReference type="GO" id="GO:0006281">
    <property type="term" value="P:DNA repair"/>
    <property type="evidence" value="ECO:0007669"/>
    <property type="project" value="TreeGrafter"/>
</dbReference>
<evidence type="ECO:0000313" key="8">
    <source>
        <dbReference type="Proteomes" id="UP000761534"/>
    </source>
</evidence>
<comment type="caution">
    <text evidence="7">The sequence shown here is derived from an EMBL/GenBank/DDBJ whole genome shotgun (WGS) entry which is preliminary data.</text>
</comment>
<evidence type="ECO:0000256" key="6">
    <source>
        <dbReference type="SAM" id="MobiDB-lite"/>
    </source>
</evidence>
<keyword evidence="8" id="KW-1185">Reference proteome</keyword>
<dbReference type="Pfam" id="PF20168">
    <property type="entry name" value="PDS5"/>
    <property type="match status" value="1"/>
</dbReference>
<dbReference type="GO" id="GO:0005634">
    <property type="term" value="C:nucleus"/>
    <property type="evidence" value="ECO:0007669"/>
    <property type="project" value="UniProtKB-SubCell"/>
</dbReference>
<sequence length="1095" mass="125118">MAQVQCIALVPDFPEPEPMVCRVFESFYEIACARDQVAGIEYYLGSILSQLIGEYQALPQSVTELILSHLLHSSTPQSKDPKNLSLPMNVSRGYTISREICTENIDIMIRHVNQYFSDLFTGFHENEDALDDSEELDKTQQLLIEIWKAVPELLSSIVGQLEQELSIECFPLRLMATTCIGEMVSNVPSRVNFLRDHHSAFTLWLGRIRDKDPKIRTAWTEGAYNIILNRSDQAVKEVVPLFLERVNDSDEHVRQTACMCLGEFPIETFVNKFPLDDNGSCLCVLSERIRDKKHLVRTTAFETVGKIYNGAYEHEKAYSMFSWIPTSLYETLLLNDKDVNELLDATLFNHVFPQTFDDDKRARRLLSVSKSLSPSAWKAFSAISQRQLRLAKVFNSLLTNIKALHAEPKQAQKTALSTKVEGLVQWFAKQFSSEDKMGHVLQQIVDSKDKQAYKLLSTCVSQEYGYKPIVKAINEILKRFKNDGFLKVLLYRMSYLVYNKSIIAPIVAVTRNPQDTLHDISQQVLREISAALPSLLKSQIQDLVSILETAKPGTEGNVNTLKAASRLFKEFSKEVPESKVLMKNLMHIALTGTTAEAKQAVNALQCSEKKEMYCDDLMNDILNSLDPEQEQQPEHLSTRLASLAQLYSYVPTVLEESQSVIMQYLVQNVLLGEVPDTETEEEGQEQVDWVEDKDVPENCLDRIMAIRVLVNRLRAVAGWENAKELSRPVFKLLSTIISNGGDIHPEKPLPLAYKSRLRLDSGIKLLKLAKIDFYNKMISADDLNLLVFLIQDSCLPVRERFTRTLIGYLSTPQTISDRYLPLLFMGALEPDKELSSYMCTWIRSRFQKQQAQASGTLVMERSFSRLVYLVANHQDLFDEEEKLEQDIKSATKYILHYLKLIATEKNISVIFYVAQKIKEHKDVNEDKSKVLYLVSDLAQFIILKFVHFKSWNMEAWPGNLALPADMFRHVKPSKESEKVAKTLFFPEQYNTTVEDAVRSSTRNYHTTTTKQHADQDNNAPKKRVGAKTKKKPSKKPKTEKPARQTYGPVRHSSRNRKQVSYKDDDDDDDTDENDHEEEEESDDESDNQSQDEANE</sequence>
<dbReference type="PANTHER" id="PTHR12663">
    <property type="entry name" value="ANDROGEN INDUCED INHIBITOR OF PROLIFERATION AS3 / PDS5-RELATED"/>
    <property type="match status" value="1"/>
</dbReference>
<dbReference type="EMBL" id="SWFS01000496">
    <property type="protein sequence ID" value="KAA8900671.1"/>
    <property type="molecule type" value="Genomic_DNA"/>
</dbReference>
<organism evidence="7 8">
    <name type="scientific">Trichomonascus ciferrii</name>
    <dbReference type="NCBI Taxonomy" id="44093"/>
    <lineage>
        <taxon>Eukaryota</taxon>
        <taxon>Fungi</taxon>
        <taxon>Dikarya</taxon>
        <taxon>Ascomycota</taxon>
        <taxon>Saccharomycotina</taxon>
        <taxon>Dipodascomycetes</taxon>
        <taxon>Dipodascales</taxon>
        <taxon>Trichomonascaceae</taxon>
        <taxon>Trichomonascus</taxon>
        <taxon>Trichomonascus ciferrii complex</taxon>
    </lineage>
</organism>
<feature type="compositionally biased region" description="Acidic residues" evidence="6">
    <location>
        <begin position="1063"/>
        <end position="1086"/>
    </location>
</feature>
<dbReference type="InterPro" id="IPR039776">
    <property type="entry name" value="Pds5"/>
</dbReference>
<evidence type="ECO:0000256" key="1">
    <source>
        <dbReference type="ARBA" id="ARBA00004123"/>
    </source>
</evidence>
<dbReference type="PANTHER" id="PTHR12663:SF0">
    <property type="entry name" value="PRECOCIOUS DISSOCIATION OF SISTERS 5, ISOFORM A"/>
    <property type="match status" value="1"/>
</dbReference>
<evidence type="ECO:0000313" key="7">
    <source>
        <dbReference type="EMBL" id="KAA8900671.1"/>
    </source>
</evidence>
<dbReference type="CDD" id="cd19953">
    <property type="entry name" value="PDS5"/>
    <property type="match status" value="1"/>
</dbReference>
<gene>
    <name evidence="7" type="ORF">TRICI_006172</name>
</gene>
<evidence type="ECO:0000256" key="5">
    <source>
        <dbReference type="ARBA" id="ARBA00023306"/>
    </source>
</evidence>
<evidence type="ECO:0000256" key="2">
    <source>
        <dbReference type="ARBA" id="ARBA00022618"/>
    </source>
</evidence>
<feature type="compositionally biased region" description="Basic residues" evidence="6">
    <location>
        <begin position="1020"/>
        <end position="1035"/>
    </location>
</feature>
<feature type="region of interest" description="Disordered" evidence="6">
    <location>
        <begin position="996"/>
        <end position="1095"/>
    </location>
</feature>
<dbReference type="InterPro" id="IPR016024">
    <property type="entry name" value="ARM-type_fold"/>
</dbReference>
<keyword evidence="4" id="KW-0539">Nucleus</keyword>
<evidence type="ECO:0000256" key="4">
    <source>
        <dbReference type="ARBA" id="ARBA00023242"/>
    </source>
</evidence>
<feature type="compositionally biased region" description="Polar residues" evidence="6">
    <location>
        <begin position="996"/>
        <end position="1010"/>
    </location>
</feature>
<dbReference type="GO" id="GO:0007064">
    <property type="term" value="P:mitotic sister chromatid cohesion"/>
    <property type="evidence" value="ECO:0007669"/>
    <property type="project" value="InterPro"/>
</dbReference>
<dbReference type="AlphaFoldDB" id="A0A642UKH4"/>
<dbReference type="GO" id="GO:0051301">
    <property type="term" value="P:cell division"/>
    <property type="evidence" value="ECO:0007669"/>
    <property type="project" value="UniProtKB-KW"/>
</dbReference>
<dbReference type="InterPro" id="IPR011989">
    <property type="entry name" value="ARM-like"/>
</dbReference>
<dbReference type="GO" id="GO:0000785">
    <property type="term" value="C:chromatin"/>
    <property type="evidence" value="ECO:0007669"/>
    <property type="project" value="TreeGrafter"/>
</dbReference>
<accession>A0A642UKH4</accession>
<name>A0A642UKH4_9ASCO</name>
<protein>
    <submittedName>
        <fullName evidence="7">Uncharacterized protein</fullName>
    </submittedName>
</protein>
<proteinExistence type="predicted"/>
<dbReference type="VEuPathDB" id="FungiDB:TRICI_006172"/>